<evidence type="ECO:0000313" key="3">
    <source>
        <dbReference type="EMBL" id="MDN3238796.1"/>
    </source>
</evidence>
<evidence type="ECO:0000313" key="4">
    <source>
        <dbReference type="Proteomes" id="UP001171902"/>
    </source>
</evidence>
<proteinExistence type="predicted"/>
<feature type="region of interest" description="Disordered" evidence="1">
    <location>
        <begin position="1"/>
        <end position="20"/>
    </location>
</feature>
<sequence>MIDLGAVGEAAPAPEPAPSPPRRFLRIPNAALAYAAIAIALAAAVVTVVKWSPLHRPLAESTVTGFLEAVHDRDVEAALAFTDQKDAEGEYLVPEALDARWKITKVAQVAYTDLGDGRAAAEVYAEIEGPGDSLVGHRYQVAIDRGEAEIKGAMIEHEAYGTFDYLDLNGVRLELDLQEGPTYVLLLPGYYEFYPDMPSTMEFEDGGSMLVLGSKFLQIESGVLDEWMPSPWVVVSQEGEDAVNEALREFYDGCTADPTVEGCPFKFPEDPARDVALAPGARWEVTAYPEVRSERLWYEHGAGFGLESSLPGEARAQVEITEDGQTRTALVACPIWVNGLYAAFDFEAGFSIDAGYEMFEDRCRSLIEVEG</sequence>
<keyword evidence="2" id="KW-0812">Transmembrane</keyword>
<evidence type="ECO:0000256" key="2">
    <source>
        <dbReference type="SAM" id="Phobius"/>
    </source>
</evidence>
<gene>
    <name evidence="3" type="ORF">QWI33_03590</name>
</gene>
<comment type="caution">
    <text evidence="3">The sequence shown here is derived from an EMBL/GenBank/DDBJ whole genome shotgun (WGS) entry which is preliminary data.</text>
</comment>
<feature type="transmembrane region" description="Helical" evidence="2">
    <location>
        <begin position="31"/>
        <end position="51"/>
    </location>
</feature>
<keyword evidence="2" id="KW-1133">Transmembrane helix</keyword>
<protein>
    <recommendedName>
        <fullName evidence="5">DUF4878 domain-containing protein</fullName>
    </recommendedName>
</protein>
<evidence type="ECO:0008006" key="5">
    <source>
        <dbReference type="Google" id="ProtNLM"/>
    </source>
</evidence>
<organism evidence="3 4">
    <name type="scientific">Glycomyces tritici</name>
    <dbReference type="NCBI Taxonomy" id="2665176"/>
    <lineage>
        <taxon>Bacteria</taxon>
        <taxon>Bacillati</taxon>
        <taxon>Actinomycetota</taxon>
        <taxon>Actinomycetes</taxon>
        <taxon>Glycomycetales</taxon>
        <taxon>Glycomycetaceae</taxon>
        <taxon>Glycomyces</taxon>
    </lineage>
</organism>
<dbReference type="RefSeq" id="WP_289954957.1">
    <property type="nucleotide sequence ID" value="NZ_JAUEMJ010000001.1"/>
</dbReference>
<evidence type="ECO:0000256" key="1">
    <source>
        <dbReference type="SAM" id="MobiDB-lite"/>
    </source>
</evidence>
<reference evidence="3" key="1">
    <citation type="submission" date="2023-06" db="EMBL/GenBank/DDBJ databases">
        <title>Gycomyces niveus sp.nov., a novel actinomycete isolated from soil in Shouguang.</title>
        <authorList>
            <person name="Yang X."/>
            <person name="Zhao J."/>
        </authorList>
    </citation>
    <scope>NUCLEOTIDE SEQUENCE</scope>
    <source>
        <strain evidence="3">NEAU C2</strain>
    </source>
</reference>
<dbReference type="EMBL" id="JAUEMJ010000001">
    <property type="protein sequence ID" value="MDN3238796.1"/>
    <property type="molecule type" value="Genomic_DNA"/>
</dbReference>
<keyword evidence="4" id="KW-1185">Reference proteome</keyword>
<name>A0ABT7YJJ0_9ACTN</name>
<keyword evidence="2" id="KW-0472">Membrane</keyword>
<dbReference type="Proteomes" id="UP001171902">
    <property type="component" value="Unassembled WGS sequence"/>
</dbReference>
<accession>A0ABT7YJJ0</accession>